<feature type="compositionally biased region" description="Basic and acidic residues" evidence="1">
    <location>
        <begin position="111"/>
        <end position="132"/>
    </location>
</feature>
<dbReference type="Proteomes" id="UP000030645">
    <property type="component" value="Unassembled WGS sequence"/>
</dbReference>
<dbReference type="AlphaFoldDB" id="W9QNK5"/>
<evidence type="ECO:0008006" key="4">
    <source>
        <dbReference type="Google" id="ProtNLM"/>
    </source>
</evidence>
<dbReference type="eggNOG" id="ENOG502SCJH">
    <property type="taxonomic scope" value="Eukaryota"/>
</dbReference>
<gene>
    <name evidence="2" type="ORF">L484_010601</name>
</gene>
<dbReference type="GO" id="GO:0046872">
    <property type="term" value="F:metal ion binding"/>
    <property type="evidence" value="ECO:0007669"/>
    <property type="project" value="InterPro"/>
</dbReference>
<dbReference type="EMBL" id="KE343442">
    <property type="protein sequence ID" value="EXB29543.1"/>
    <property type="molecule type" value="Genomic_DNA"/>
</dbReference>
<accession>W9QNK5</accession>
<feature type="region of interest" description="Disordered" evidence="1">
    <location>
        <begin position="76"/>
        <end position="143"/>
    </location>
</feature>
<dbReference type="SUPFAM" id="SSF55008">
    <property type="entry name" value="HMA, heavy metal-associated domain"/>
    <property type="match status" value="1"/>
</dbReference>
<dbReference type="STRING" id="981085.W9QNK5"/>
<sequence length="214" mass="23833">MVDNKQSVTTMVLKVDLQCWRCYKKVKKILCKFPQIQDQVYDEKQNTVTIRVVCCSPEKIKRKIICKGGESIKSIDVKVPEKPNPNKENPDKQGKSSKPQGDGKPNASDLPKPKKDQPDQKTRCPPDSKGKPENVPPSSGPTLVPEYQPPTCCRECYEGRGGGPCFYGCQGRGLPPCYQYDGYLGRPVYDSYGGGRSACYLICEEDSGQVCRIM</sequence>
<keyword evidence="3" id="KW-1185">Reference proteome</keyword>
<evidence type="ECO:0000313" key="2">
    <source>
        <dbReference type="EMBL" id="EXB29543.1"/>
    </source>
</evidence>
<dbReference type="Gene3D" id="3.30.70.100">
    <property type="match status" value="1"/>
</dbReference>
<dbReference type="OrthoDB" id="785270at2759"/>
<evidence type="ECO:0000313" key="3">
    <source>
        <dbReference type="Proteomes" id="UP000030645"/>
    </source>
</evidence>
<protein>
    <recommendedName>
        <fullName evidence="4">HMA domain-containing protein</fullName>
    </recommendedName>
</protein>
<proteinExistence type="predicted"/>
<evidence type="ECO:0000256" key="1">
    <source>
        <dbReference type="SAM" id="MobiDB-lite"/>
    </source>
</evidence>
<organism evidence="2 3">
    <name type="scientific">Morus notabilis</name>
    <dbReference type="NCBI Taxonomy" id="981085"/>
    <lineage>
        <taxon>Eukaryota</taxon>
        <taxon>Viridiplantae</taxon>
        <taxon>Streptophyta</taxon>
        <taxon>Embryophyta</taxon>
        <taxon>Tracheophyta</taxon>
        <taxon>Spermatophyta</taxon>
        <taxon>Magnoliopsida</taxon>
        <taxon>eudicotyledons</taxon>
        <taxon>Gunneridae</taxon>
        <taxon>Pentapetalae</taxon>
        <taxon>rosids</taxon>
        <taxon>fabids</taxon>
        <taxon>Rosales</taxon>
        <taxon>Moraceae</taxon>
        <taxon>Moreae</taxon>
        <taxon>Morus</taxon>
    </lineage>
</organism>
<dbReference type="KEGG" id="mnt:21393891"/>
<dbReference type="PANTHER" id="PTHR47005:SF5">
    <property type="entry name" value="HEAVY METAL TRANSPORT_DETOXIFICATION SUPERFAMILY PROTEIN"/>
    <property type="match status" value="1"/>
</dbReference>
<reference evidence="3" key="1">
    <citation type="submission" date="2013-01" db="EMBL/GenBank/DDBJ databases">
        <title>Draft Genome Sequence of a Mulberry Tree, Morus notabilis C.K. Schneid.</title>
        <authorList>
            <person name="He N."/>
            <person name="Zhao S."/>
        </authorList>
    </citation>
    <scope>NUCLEOTIDE SEQUENCE</scope>
</reference>
<dbReference type="PANTHER" id="PTHR47005">
    <property type="entry name" value="HEAVY METAL TRANSPORT/DETOXIFICATION SUPERFAMILY PROTEIN"/>
    <property type="match status" value="1"/>
</dbReference>
<dbReference type="InterPro" id="IPR036163">
    <property type="entry name" value="HMA_dom_sf"/>
</dbReference>
<feature type="compositionally biased region" description="Basic and acidic residues" evidence="1">
    <location>
        <begin position="76"/>
        <end position="94"/>
    </location>
</feature>
<name>W9QNK5_9ROSA</name>